<reference evidence="3" key="1">
    <citation type="journal article" date="2004" name="Nature">
        <title>Genome duplication in the teleost fish Tetraodon nigroviridis reveals the early vertebrate proto-karyotype.</title>
        <authorList>
            <person name="Jaillon O."/>
            <person name="Aury J.-M."/>
            <person name="Brunet F."/>
            <person name="Petit J.-L."/>
            <person name="Stange-Thomann N."/>
            <person name="Mauceli E."/>
            <person name="Bouneau L."/>
            <person name="Fischer C."/>
            <person name="Ozouf-Costaz C."/>
            <person name="Bernot A."/>
            <person name="Nicaud S."/>
            <person name="Jaffe D."/>
            <person name="Fisher S."/>
            <person name="Lutfalla G."/>
            <person name="Dossat C."/>
            <person name="Segurens B."/>
            <person name="Dasilva C."/>
            <person name="Salanoubat M."/>
            <person name="Levy M."/>
            <person name="Boudet N."/>
            <person name="Castellano S."/>
            <person name="Anthouard V."/>
            <person name="Jubin C."/>
            <person name="Castelli V."/>
            <person name="Katinka M."/>
            <person name="Vacherie B."/>
            <person name="Biemont C."/>
            <person name="Skalli Z."/>
            <person name="Cattolico L."/>
            <person name="Poulain J."/>
            <person name="De Berardinis V."/>
            <person name="Cruaud C."/>
            <person name="Duprat S."/>
            <person name="Brottier P."/>
            <person name="Coutanceau J.-P."/>
            <person name="Gouzy J."/>
            <person name="Parra G."/>
            <person name="Lardier G."/>
            <person name="Chapple C."/>
            <person name="McKernan K.J."/>
            <person name="McEwan P."/>
            <person name="Bosak S."/>
            <person name="Kellis M."/>
            <person name="Volff J.-N."/>
            <person name="Guigo R."/>
            <person name="Zody M.C."/>
            <person name="Mesirov J."/>
            <person name="Lindblad-Toh K."/>
            <person name="Birren B."/>
            <person name="Nusbaum C."/>
            <person name="Kahn D."/>
            <person name="Robinson-Rechavi M."/>
            <person name="Laudet V."/>
            <person name="Schachter V."/>
            <person name="Quetier F."/>
            <person name="Saurin W."/>
            <person name="Scarpelli C."/>
            <person name="Wincker P."/>
            <person name="Lander E.S."/>
            <person name="Weissenbach J."/>
            <person name="Roest Crollius H."/>
        </authorList>
    </citation>
    <scope>NUCLEOTIDE SEQUENCE [LARGE SCALE GENOMIC DNA]</scope>
</reference>
<evidence type="ECO:0000256" key="1">
    <source>
        <dbReference type="SAM" id="MobiDB-lite"/>
    </source>
</evidence>
<organism evidence="2 3">
    <name type="scientific">Tetraodon nigroviridis</name>
    <name type="common">Spotted green pufferfish</name>
    <name type="synonym">Chelonodon nigroviridis</name>
    <dbReference type="NCBI Taxonomy" id="99883"/>
    <lineage>
        <taxon>Eukaryota</taxon>
        <taxon>Metazoa</taxon>
        <taxon>Chordata</taxon>
        <taxon>Craniata</taxon>
        <taxon>Vertebrata</taxon>
        <taxon>Euteleostomi</taxon>
        <taxon>Actinopterygii</taxon>
        <taxon>Neopterygii</taxon>
        <taxon>Teleostei</taxon>
        <taxon>Neoteleostei</taxon>
        <taxon>Acanthomorphata</taxon>
        <taxon>Eupercaria</taxon>
        <taxon>Tetraodontiformes</taxon>
        <taxon>Tetradontoidea</taxon>
        <taxon>Tetraodontidae</taxon>
        <taxon>Tetraodon</taxon>
    </lineage>
</organism>
<accession>H3CKY9</accession>
<dbReference type="InParanoid" id="H3CKY9"/>
<dbReference type="Proteomes" id="UP000007303">
    <property type="component" value="Unassembled WGS sequence"/>
</dbReference>
<feature type="compositionally biased region" description="Low complexity" evidence="1">
    <location>
        <begin position="119"/>
        <end position="129"/>
    </location>
</feature>
<keyword evidence="3" id="KW-1185">Reference proteome</keyword>
<dbReference type="Ensembl" id="ENSTNIT00000009089.1">
    <property type="protein sequence ID" value="ENSTNIP00000008918.1"/>
    <property type="gene ID" value="ENSTNIG00000006170.1"/>
</dbReference>
<feature type="region of interest" description="Disordered" evidence="1">
    <location>
        <begin position="98"/>
        <end position="129"/>
    </location>
</feature>
<reference evidence="2" key="3">
    <citation type="submission" date="2025-09" db="UniProtKB">
        <authorList>
            <consortium name="Ensembl"/>
        </authorList>
    </citation>
    <scope>IDENTIFICATION</scope>
</reference>
<name>H3CKY9_TETNG</name>
<sequence length="202" mass="21603">MLALASSSKVYRNSLVAFSVDTKRLLKLKEDKEDCYKQVIDAFIQKERRVEGGNVLLVPRMSARHSRHLPARVSAAFFWASAAGVENLLGWRTSWGGEPPGVENPPGGGVTSWGGEPPGGRVRNPAGPAPGPASALLCCPLLVGGGAARATPVSWVKEKTKAVTRTRTHTHTHAHTHTHTHRLVLLGDLIALLGQYSLPTVG</sequence>
<evidence type="ECO:0000313" key="2">
    <source>
        <dbReference type="Ensembl" id="ENSTNIP00000008918.1"/>
    </source>
</evidence>
<reference evidence="2" key="2">
    <citation type="submission" date="2025-08" db="UniProtKB">
        <authorList>
            <consortium name="Ensembl"/>
        </authorList>
    </citation>
    <scope>IDENTIFICATION</scope>
</reference>
<evidence type="ECO:0000313" key="3">
    <source>
        <dbReference type="Proteomes" id="UP000007303"/>
    </source>
</evidence>
<dbReference type="HOGENOM" id="CLU_1354260_0_0_1"/>
<dbReference type="AlphaFoldDB" id="H3CKY9"/>
<feature type="compositionally biased region" description="Gly residues" evidence="1">
    <location>
        <begin position="106"/>
        <end position="118"/>
    </location>
</feature>
<proteinExistence type="predicted"/>
<protein>
    <submittedName>
        <fullName evidence="2">Uncharacterized protein</fullName>
    </submittedName>
</protein>